<dbReference type="InterPro" id="IPR004274">
    <property type="entry name" value="FCP1_dom"/>
</dbReference>
<dbReference type="SUPFAM" id="SSF56784">
    <property type="entry name" value="HAD-like"/>
    <property type="match status" value="1"/>
</dbReference>
<sequence length="324" mass="36114">MAENLITQVSPTELTQSGTLSSDTNRRPPVKTALLSRDKKLPRSFKNRMPFSLFSKPEAKVHKPRFGFLSKLFQCVRGAPPESKESNATIKKVPISKKQDTPEAVTNKEVSAVAGQLCNEKSPNAPPLQLMTTTEQPDTKALLPPLAPEHIGKKCLVLDLDETLIHSSFKLVENADIVVPVDIEGQIHNVYALKRPGVDEFLRRVADTFEVVIFTASLSKYADPVLDLLDIHKTITHRLFRESCYNHCGNYVKDLSQLGRDIRHVMIVDNSPASYLFHPSNAVPISSWFNDPHDTELLDLIPVLEDLALVDNVMIVLDNASDHP</sequence>
<gene>
    <name evidence="3" type="ORF">K7432_013538</name>
</gene>
<dbReference type="InterPro" id="IPR036412">
    <property type="entry name" value="HAD-like_sf"/>
</dbReference>
<dbReference type="InterPro" id="IPR050365">
    <property type="entry name" value="TIM50"/>
</dbReference>
<proteinExistence type="predicted"/>
<dbReference type="InterPro" id="IPR023214">
    <property type="entry name" value="HAD_sf"/>
</dbReference>
<dbReference type="Pfam" id="PF03031">
    <property type="entry name" value="NIF"/>
    <property type="match status" value="1"/>
</dbReference>
<reference evidence="3 4" key="1">
    <citation type="submission" date="2023-04" db="EMBL/GenBank/DDBJ databases">
        <title>Genome of Basidiobolus ranarum AG-B5.</title>
        <authorList>
            <person name="Stajich J.E."/>
            <person name="Carter-House D."/>
            <person name="Gryganskyi A."/>
        </authorList>
    </citation>
    <scope>NUCLEOTIDE SEQUENCE [LARGE SCALE GENOMIC DNA]</scope>
    <source>
        <strain evidence="3 4">AG-B5</strain>
    </source>
</reference>
<dbReference type="NCBIfam" id="TIGR02251">
    <property type="entry name" value="HIF-SF_euk"/>
    <property type="match status" value="1"/>
</dbReference>
<feature type="compositionally biased region" description="Polar residues" evidence="1">
    <location>
        <begin position="1"/>
        <end position="23"/>
    </location>
</feature>
<dbReference type="PANTHER" id="PTHR12210">
    <property type="entry name" value="DULLARD PROTEIN PHOSPHATASE"/>
    <property type="match status" value="1"/>
</dbReference>
<protein>
    <recommendedName>
        <fullName evidence="2">FCP1 homology domain-containing protein</fullName>
    </recommendedName>
</protein>
<dbReference type="Gene3D" id="3.40.50.1000">
    <property type="entry name" value="HAD superfamily/HAD-like"/>
    <property type="match status" value="1"/>
</dbReference>
<organism evidence="3 4">
    <name type="scientific">Basidiobolus ranarum</name>
    <dbReference type="NCBI Taxonomy" id="34480"/>
    <lineage>
        <taxon>Eukaryota</taxon>
        <taxon>Fungi</taxon>
        <taxon>Fungi incertae sedis</taxon>
        <taxon>Zoopagomycota</taxon>
        <taxon>Entomophthoromycotina</taxon>
        <taxon>Basidiobolomycetes</taxon>
        <taxon>Basidiobolales</taxon>
        <taxon>Basidiobolaceae</taxon>
        <taxon>Basidiobolus</taxon>
    </lineage>
</organism>
<comment type="caution">
    <text evidence="3">The sequence shown here is derived from an EMBL/GenBank/DDBJ whole genome shotgun (WGS) entry which is preliminary data.</text>
</comment>
<accession>A0ABR2WJ11</accession>
<name>A0ABR2WJ11_9FUNG</name>
<dbReference type="PROSITE" id="PS50969">
    <property type="entry name" value="FCP1"/>
    <property type="match status" value="1"/>
</dbReference>
<dbReference type="Proteomes" id="UP001479436">
    <property type="component" value="Unassembled WGS sequence"/>
</dbReference>
<dbReference type="CDD" id="cd07521">
    <property type="entry name" value="HAD_FCP1-like"/>
    <property type="match status" value="1"/>
</dbReference>
<dbReference type="EMBL" id="JASJQH010001357">
    <property type="protein sequence ID" value="KAK9761513.1"/>
    <property type="molecule type" value="Genomic_DNA"/>
</dbReference>
<dbReference type="SMART" id="SM00577">
    <property type="entry name" value="CPDc"/>
    <property type="match status" value="1"/>
</dbReference>
<feature type="region of interest" description="Disordered" evidence="1">
    <location>
        <begin position="1"/>
        <end position="28"/>
    </location>
</feature>
<evidence type="ECO:0000256" key="1">
    <source>
        <dbReference type="SAM" id="MobiDB-lite"/>
    </source>
</evidence>
<keyword evidence="4" id="KW-1185">Reference proteome</keyword>
<evidence type="ECO:0000313" key="3">
    <source>
        <dbReference type="EMBL" id="KAK9761513.1"/>
    </source>
</evidence>
<evidence type="ECO:0000313" key="4">
    <source>
        <dbReference type="Proteomes" id="UP001479436"/>
    </source>
</evidence>
<dbReference type="InterPro" id="IPR011948">
    <property type="entry name" value="Dullard_phosphatase"/>
</dbReference>
<evidence type="ECO:0000259" key="2">
    <source>
        <dbReference type="PROSITE" id="PS50969"/>
    </source>
</evidence>
<feature type="domain" description="FCP1 homology" evidence="2">
    <location>
        <begin position="149"/>
        <end position="307"/>
    </location>
</feature>